<evidence type="ECO:0000313" key="2">
    <source>
        <dbReference type="EMBL" id="SVC11977.1"/>
    </source>
</evidence>
<protein>
    <submittedName>
        <fullName evidence="2">Uncharacterized protein</fullName>
    </submittedName>
</protein>
<evidence type="ECO:0000256" key="1">
    <source>
        <dbReference type="SAM" id="MobiDB-lite"/>
    </source>
</evidence>
<feature type="non-terminal residue" evidence="2">
    <location>
        <position position="1"/>
    </location>
</feature>
<sequence length="51" mass="5513">ARLDARACAPARQHTRAGGPDRGGDRFAALSGCLRQLPSRQGRVTLRRLSL</sequence>
<name>A0A382JLK9_9ZZZZ</name>
<feature type="non-terminal residue" evidence="2">
    <location>
        <position position="51"/>
    </location>
</feature>
<reference evidence="2" key="1">
    <citation type="submission" date="2018-05" db="EMBL/GenBank/DDBJ databases">
        <authorList>
            <person name="Lanie J.A."/>
            <person name="Ng W.-L."/>
            <person name="Kazmierczak K.M."/>
            <person name="Andrzejewski T.M."/>
            <person name="Davidsen T.M."/>
            <person name="Wayne K.J."/>
            <person name="Tettelin H."/>
            <person name="Glass J.I."/>
            <person name="Rusch D."/>
            <person name="Podicherti R."/>
            <person name="Tsui H.-C.T."/>
            <person name="Winkler M.E."/>
        </authorList>
    </citation>
    <scope>NUCLEOTIDE SEQUENCE</scope>
</reference>
<accession>A0A382JLK9</accession>
<organism evidence="2">
    <name type="scientific">marine metagenome</name>
    <dbReference type="NCBI Taxonomy" id="408172"/>
    <lineage>
        <taxon>unclassified sequences</taxon>
        <taxon>metagenomes</taxon>
        <taxon>ecological metagenomes</taxon>
    </lineage>
</organism>
<dbReference type="AlphaFoldDB" id="A0A382JLK9"/>
<dbReference type="EMBL" id="UINC01074608">
    <property type="protein sequence ID" value="SVC11977.1"/>
    <property type="molecule type" value="Genomic_DNA"/>
</dbReference>
<feature type="region of interest" description="Disordered" evidence="1">
    <location>
        <begin position="1"/>
        <end position="24"/>
    </location>
</feature>
<gene>
    <name evidence="2" type="ORF">METZ01_LOCUS264831</name>
</gene>
<proteinExistence type="predicted"/>